<gene>
    <name evidence="7" type="ORF">AB5J55_18435</name>
</gene>
<dbReference type="SUPFAM" id="SSF103473">
    <property type="entry name" value="MFS general substrate transporter"/>
    <property type="match status" value="1"/>
</dbReference>
<name>A0AB39N0U4_9ACTN</name>
<dbReference type="CDD" id="cd17355">
    <property type="entry name" value="MFS_YcxA_like"/>
    <property type="match status" value="1"/>
</dbReference>
<dbReference type="PANTHER" id="PTHR11360">
    <property type="entry name" value="MONOCARBOXYLATE TRANSPORTER"/>
    <property type="match status" value="1"/>
</dbReference>
<feature type="transmembrane region" description="Helical" evidence="5">
    <location>
        <begin position="247"/>
        <end position="270"/>
    </location>
</feature>
<feature type="transmembrane region" description="Helical" evidence="5">
    <location>
        <begin position="282"/>
        <end position="304"/>
    </location>
</feature>
<feature type="transmembrane region" description="Helical" evidence="5">
    <location>
        <begin position="62"/>
        <end position="82"/>
    </location>
</feature>
<keyword evidence="2 5" id="KW-0812">Transmembrane</keyword>
<proteinExistence type="predicted"/>
<evidence type="ECO:0000256" key="3">
    <source>
        <dbReference type="ARBA" id="ARBA00022989"/>
    </source>
</evidence>
<protein>
    <submittedName>
        <fullName evidence="7">MFS transporter</fullName>
    </submittedName>
</protein>
<feature type="transmembrane region" description="Helical" evidence="5">
    <location>
        <begin position="181"/>
        <end position="203"/>
    </location>
</feature>
<evidence type="ECO:0000256" key="5">
    <source>
        <dbReference type="SAM" id="Phobius"/>
    </source>
</evidence>
<dbReference type="Pfam" id="PF07690">
    <property type="entry name" value="MFS_1"/>
    <property type="match status" value="1"/>
</dbReference>
<keyword evidence="4 5" id="KW-0472">Membrane</keyword>
<keyword evidence="3 5" id="KW-1133">Transmembrane helix</keyword>
<feature type="domain" description="Major facilitator superfamily (MFS) profile" evidence="6">
    <location>
        <begin position="27"/>
        <end position="428"/>
    </location>
</feature>
<organism evidence="7">
    <name type="scientific">Streptomyces sp. R11</name>
    <dbReference type="NCBI Taxonomy" id="3238625"/>
    <lineage>
        <taxon>Bacteria</taxon>
        <taxon>Bacillati</taxon>
        <taxon>Actinomycetota</taxon>
        <taxon>Actinomycetes</taxon>
        <taxon>Kitasatosporales</taxon>
        <taxon>Streptomycetaceae</taxon>
        <taxon>Streptomyces</taxon>
    </lineage>
</organism>
<dbReference type="InterPro" id="IPR011701">
    <property type="entry name" value="MFS"/>
</dbReference>
<evidence type="ECO:0000313" key="7">
    <source>
        <dbReference type="EMBL" id="XDQ11499.1"/>
    </source>
</evidence>
<evidence type="ECO:0000259" key="6">
    <source>
        <dbReference type="PROSITE" id="PS50850"/>
    </source>
</evidence>
<dbReference type="PROSITE" id="PS50850">
    <property type="entry name" value="MFS"/>
    <property type="match status" value="1"/>
</dbReference>
<dbReference type="PANTHER" id="PTHR11360:SF284">
    <property type="entry name" value="EG:103B4.3 PROTEIN-RELATED"/>
    <property type="match status" value="1"/>
</dbReference>
<dbReference type="AlphaFoldDB" id="A0AB39N0U4"/>
<evidence type="ECO:0000256" key="1">
    <source>
        <dbReference type="ARBA" id="ARBA00004651"/>
    </source>
</evidence>
<evidence type="ECO:0000256" key="2">
    <source>
        <dbReference type="ARBA" id="ARBA00022692"/>
    </source>
</evidence>
<dbReference type="InterPro" id="IPR020846">
    <property type="entry name" value="MFS_dom"/>
</dbReference>
<feature type="transmembrane region" description="Helical" evidence="5">
    <location>
        <begin position="25"/>
        <end position="42"/>
    </location>
</feature>
<dbReference type="InterPro" id="IPR036259">
    <property type="entry name" value="MFS_trans_sf"/>
</dbReference>
<dbReference type="GO" id="GO:0005886">
    <property type="term" value="C:plasma membrane"/>
    <property type="evidence" value="ECO:0007669"/>
    <property type="project" value="UniProtKB-SubCell"/>
</dbReference>
<dbReference type="RefSeq" id="WP_369271738.1">
    <property type="nucleotide sequence ID" value="NZ_CP163432.1"/>
</dbReference>
<dbReference type="EMBL" id="CP163432">
    <property type="protein sequence ID" value="XDQ11499.1"/>
    <property type="molecule type" value="Genomic_DNA"/>
</dbReference>
<sequence length="434" mass="45961">MTQTTEAAAVDRTPPKPRRNRIHRAWFVAAVAFVTIIGAAAFRSVPGLLIDPLHEEFGWSRGTIGAAVSINLALYGLTAPFAAALMDRFGMRRVVAVALTMIAIGSGLTVWMTAAWQLLLCWGLLVGLGTGSMALAFAATVTNRWFAERRGLVTGILTAASASGQLIFLPVLALMVEAGNWRPAAVTVALAALAVVPFVWLLLRDHPADVGVEPYGAKEFVPKPPPARGAARRAVTVLFSAARTGPFWLLAGTFAICGASTNGLIQTHFVPAAHDHGMPVPAAASLLAVIGVFDVVGTIASGWLTDRFESRRLLAVYYALRGISLLFLPMLLSSTVHPSMLFFIVFYGLDWVATVPPTVALCREHYGEDSAIVFGWVLASHQVGAALVAFLGGVARDVFGTYDMVWYASGALCAAAALMALVIRRPASPVVAVA</sequence>
<reference evidence="7" key="1">
    <citation type="submission" date="2024-07" db="EMBL/GenBank/DDBJ databases">
        <authorList>
            <person name="Yu S.T."/>
        </authorList>
    </citation>
    <scope>NUCLEOTIDE SEQUENCE</scope>
    <source>
        <strain evidence="7">R11</strain>
    </source>
</reference>
<dbReference type="Gene3D" id="1.20.1250.20">
    <property type="entry name" value="MFS general substrate transporter like domains"/>
    <property type="match status" value="2"/>
</dbReference>
<comment type="subcellular location">
    <subcellularLocation>
        <location evidence="1">Cell membrane</location>
        <topology evidence="1">Multi-pass membrane protein</topology>
    </subcellularLocation>
</comment>
<accession>A0AB39N0U4</accession>
<feature type="transmembrane region" description="Helical" evidence="5">
    <location>
        <begin position="122"/>
        <end position="141"/>
    </location>
</feature>
<evidence type="ECO:0000256" key="4">
    <source>
        <dbReference type="ARBA" id="ARBA00023136"/>
    </source>
</evidence>
<dbReference type="GO" id="GO:0022857">
    <property type="term" value="F:transmembrane transporter activity"/>
    <property type="evidence" value="ECO:0007669"/>
    <property type="project" value="InterPro"/>
</dbReference>
<dbReference type="InterPro" id="IPR050327">
    <property type="entry name" value="Proton-linked_MCT"/>
</dbReference>
<feature type="transmembrane region" description="Helical" evidence="5">
    <location>
        <begin position="404"/>
        <end position="423"/>
    </location>
</feature>
<feature type="transmembrane region" description="Helical" evidence="5">
    <location>
        <begin position="153"/>
        <end position="175"/>
    </location>
</feature>
<feature type="transmembrane region" description="Helical" evidence="5">
    <location>
        <begin position="373"/>
        <end position="392"/>
    </location>
</feature>
<feature type="transmembrane region" description="Helical" evidence="5">
    <location>
        <begin position="94"/>
        <end position="116"/>
    </location>
</feature>